<keyword evidence="1" id="KW-0472">Membrane</keyword>
<sequence>MGDATLQRRGWLVSATCLVLWAASTLSFAWYAFVVGLSAAQRQALEQFLSRPFETTIEPLVALLASTIVLGVLTGFSLVYYGYVQWRYARQRRLALEYELEADRQ</sequence>
<accession>A0A1G9FR24</accession>
<organism evidence="2 3">
    <name type="scientific">Natronorubrum texcoconense</name>
    <dbReference type="NCBI Taxonomy" id="1095776"/>
    <lineage>
        <taxon>Archaea</taxon>
        <taxon>Methanobacteriati</taxon>
        <taxon>Methanobacteriota</taxon>
        <taxon>Stenosarchaea group</taxon>
        <taxon>Halobacteria</taxon>
        <taxon>Halobacteriales</taxon>
        <taxon>Natrialbaceae</taxon>
        <taxon>Natronorubrum</taxon>
    </lineage>
</organism>
<name>A0A1G9FR24_9EURY</name>
<dbReference type="RefSeq" id="WP_245724288.1">
    <property type="nucleotide sequence ID" value="NZ_FNFE01000008.1"/>
</dbReference>
<keyword evidence="1" id="KW-1133">Transmembrane helix</keyword>
<evidence type="ECO:0000256" key="1">
    <source>
        <dbReference type="SAM" id="Phobius"/>
    </source>
</evidence>
<evidence type="ECO:0000313" key="3">
    <source>
        <dbReference type="Proteomes" id="UP000198882"/>
    </source>
</evidence>
<reference evidence="3" key="1">
    <citation type="submission" date="2016-10" db="EMBL/GenBank/DDBJ databases">
        <authorList>
            <person name="Varghese N."/>
            <person name="Submissions S."/>
        </authorList>
    </citation>
    <scope>NUCLEOTIDE SEQUENCE [LARGE SCALE GENOMIC DNA]</scope>
    <source>
        <strain evidence="3">B4,CECT 8067,JCM 17497</strain>
    </source>
</reference>
<feature type="transmembrane region" description="Helical" evidence="1">
    <location>
        <begin position="12"/>
        <end position="40"/>
    </location>
</feature>
<dbReference type="AlphaFoldDB" id="A0A1G9FR24"/>
<protein>
    <recommendedName>
        <fullName evidence="4">DUF1049 domain-containing protein</fullName>
    </recommendedName>
</protein>
<dbReference type="EMBL" id="FNFE01000008">
    <property type="protein sequence ID" value="SDK90854.1"/>
    <property type="molecule type" value="Genomic_DNA"/>
</dbReference>
<dbReference type="Proteomes" id="UP000198882">
    <property type="component" value="Unassembled WGS sequence"/>
</dbReference>
<proteinExistence type="predicted"/>
<keyword evidence="1" id="KW-0812">Transmembrane</keyword>
<feature type="transmembrane region" description="Helical" evidence="1">
    <location>
        <begin position="60"/>
        <end position="83"/>
    </location>
</feature>
<evidence type="ECO:0000313" key="2">
    <source>
        <dbReference type="EMBL" id="SDK90854.1"/>
    </source>
</evidence>
<gene>
    <name evidence="2" type="ORF">SAMN04515672_4248</name>
</gene>
<keyword evidence="3" id="KW-1185">Reference proteome</keyword>
<evidence type="ECO:0008006" key="4">
    <source>
        <dbReference type="Google" id="ProtNLM"/>
    </source>
</evidence>